<evidence type="ECO:0000313" key="2">
    <source>
        <dbReference type="EMBL" id="KAJ7739798.1"/>
    </source>
</evidence>
<protein>
    <submittedName>
        <fullName evidence="2">Uncharacterized protein</fullName>
    </submittedName>
</protein>
<keyword evidence="3" id="KW-1185">Reference proteome</keyword>
<organism evidence="2 3">
    <name type="scientific">Mycena maculata</name>
    <dbReference type="NCBI Taxonomy" id="230809"/>
    <lineage>
        <taxon>Eukaryota</taxon>
        <taxon>Fungi</taxon>
        <taxon>Dikarya</taxon>
        <taxon>Basidiomycota</taxon>
        <taxon>Agaricomycotina</taxon>
        <taxon>Agaricomycetes</taxon>
        <taxon>Agaricomycetidae</taxon>
        <taxon>Agaricales</taxon>
        <taxon>Marasmiineae</taxon>
        <taxon>Mycenaceae</taxon>
        <taxon>Mycena</taxon>
    </lineage>
</organism>
<feature type="region of interest" description="Disordered" evidence="1">
    <location>
        <begin position="20"/>
        <end position="40"/>
    </location>
</feature>
<evidence type="ECO:0000313" key="3">
    <source>
        <dbReference type="Proteomes" id="UP001215280"/>
    </source>
</evidence>
<feature type="compositionally biased region" description="Basic and acidic residues" evidence="1">
    <location>
        <begin position="20"/>
        <end position="33"/>
    </location>
</feature>
<evidence type="ECO:0000256" key="1">
    <source>
        <dbReference type="SAM" id="MobiDB-lite"/>
    </source>
</evidence>
<feature type="region of interest" description="Disordered" evidence="1">
    <location>
        <begin position="128"/>
        <end position="166"/>
    </location>
</feature>
<dbReference type="AlphaFoldDB" id="A0AAD7MZE6"/>
<dbReference type="EMBL" id="JARJLG010000130">
    <property type="protein sequence ID" value="KAJ7739798.1"/>
    <property type="molecule type" value="Genomic_DNA"/>
</dbReference>
<sequence>MPPKPEILHSGQWWKEFHERRRMHSQEARREPEAPNIDFEPQQPIITFIPGRAQPLYSRLTTKGSLVPISGSSATAEVGPVDTSPRILTTATHGLPPSKTLVLYRQQAKYRKADPEAELLAQLNKSRRKLAQEEERRAAAKQAQRHVMASKNADSSRKGQGHCRTT</sequence>
<name>A0AAD7MZE6_9AGAR</name>
<reference evidence="2" key="1">
    <citation type="submission" date="2023-03" db="EMBL/GenBank/DDBJ databases">
        <title>Massive genome expansion in bonnet fungi (Mycena s.s.) driven by repeated elements and novel gene families across ecological guilds.</title>
        <authorList>
            <consortium name="Lawrence Berkeley National Laboratory"/>
            <person name="Harder C.B."/>
            <person name="Miyauchi S."/>
            <person name="Viragh M."/>
            <person name="Kuo A."/>
            <person name="Thoen E."/>
            <person name="Andreopoulos B."/>
            <person name="Lu D."/>
            <person name="Skrede I."/>
            <person name="Drula E."/>
            <person name="Henrissat B."/>
            <person name="Morin E."/>
            <person name="Kohler A."/>
            <person name="Barry K."/>
            <person name="LaButti K."/>
            <person name="Morin E."/>
            <person name="Salamov A."/>
            <person name="Lipzen A."/>
            <person name="Mereny Z."/>
            <person name="Hegedus B."/>
            <person name="Baldrian P."/>
            <person name="Stursova M."/>
            <person name="Weitz H."/>
            <person name="Taylor A."/>
            <person name="Grigoriev I.V."/>
            <person name="Nagy L.G."/>
            <person name="Martin F."/>
            <person name="Kauserud H."/>
        </authorList>
    </citation>
    <scope>NUCLEOTIDE SEQUENCE</scope>
    <source>
        <strain evidence="2">CBHHK188m</strain>
    </source>
</reference>
<dbReference type="Proteomes" id="UP001215280">
    <property type="component" value="Unassembled WGS sequence"/>
</dbReference>
<comment type="caution">
    <text evidence="2">The sequence shown here is derived from an EMBL/GenBank/DDBJ whole genome shotgun (WGS) entry which is preliminary data.</text>
</comment>
<gene>
    <name evidence="2" type="ORF">DFH07DRAFT_778623</name>
</gene>
<accession>A0AAD7MZE6</accession>
<proteinExistence type="predicted"/>